<proteinExistence type="predicted"/>
<evidence type="ECO:0000259" key="2">
    <source>
        <dbReference type="Pfam" id="PF12680"/>
    </source>
</evidence>
<evidence type="ECO:0000256" key="1">
    <source>
        <dbReference type="SAM" id="Phobius"/>
    </source>
</evidence>
<sequence length="235" mass="25108">MNALPRPPESAVALAQALFYLATGLWPLFDLASFEAVTGPKTDDWLVVTVGLMIAVVGTALLVGALRRQVGLELRVLAVGSALALLFIDLRYVLGGRIGAVYLLDALAEASGDVEALVALFDPEAELMRLNHLEPARGLEGARRSWQGYLAQFEVVRTEFGPAVTGEHAAALEWLSEGTLAGGQPIRYRGVSVLEFKGEAVACLRTYYDSAAFLPAGAKVKEGQPTPEDRPQMTG</sequence>
<dbReference type="Proteomes" id="UP000265715">
    <property type="component" value="Unassembled WGS sequence"/>
</dbReference>
<keyword evidence="1" id="KW-0812">Transmembrane</keyword>
<dbReference type="EMBL" id="QXDL01000138">
    <property type="protein sequence ID" value="RIH82002.1"/>
    <property type="molecule type" value="Genomic_DNA"/>
</dbReference>
<reference evidence="3 4" key="1">
    <citation type="submission" date="2018-08" db="EMBL/GenBank/DDBJ databases">
        <title>Meiothermus terrae DSM 26712 genome sequencing project.</title>
        <authorList>
            <person name="Da Costa M.S."/>
            <person name="Albuquerque L."/>
            <person name="Raposo P."/>
            <person name="Froufe H.J.C."/>
            <person name="Barroso C.S."/>
            <person name="Egas C."/>
        </authorList>
    </citation>
    <scope>NUCLEOTIDE SEQUENCE [LARGE SCALE GENOMIC DNA]</scope>
    <source>
        <strain evidence="3 4">DSM 26712</strain>
    </source>
</reference>
<dbReference type="AlphaFoldDB" id="A0A399EI50"/>
<feature type="transmembrane region" description="Helical" evidence="1">
    <location>
        <begin position="76"/>
        <end position="94"/>
    </location>
</feature>
<keyword evidence="4" id="KW-1185">Reference proteome</keyword>
<keyword evidence="1" id="KW-1133">Transmembrane helix</keyword>
<protein>
    <submittedName>
        <fullName evidence="3">SnoaL-like domain protein</fullName>
    </submittedName>
</protein>
<dbReference type="InterPro" id="IPR032710">
    <property type="entry name" value="NTF2-like_dom_sf"/>
</dbReference>
<feature type="domain" description="SnoaL-like" evidence="2">
    <location>
        <begin position="108"/>
        <end position="201"/>
    </location>
</feature>
<gene>
    <name evidence="3" type="ORF">Mterra_02847</name>
</gene>
<accession>A0A399EI50</accession>
<dbReference type="RefSeq" id="WP_218022941.1">
    <property type="nucleotide sequence ID" value="NZ_QXDL01000138.1"/>
</dbReference>
<dbReference type="Gene3D" id="3.10.450.50">
    <property type="match status" value="1"/>
</dbReference>
<feature type="transmembrane region" description="Helical" evidence="1">
    <location>
        <begin position="45"/>
        <end position="64"/>
    </location>
</feature>
<dbReference type="InterPro" id="IPR037401">
    <property type="entry name" value="SnoaL-like"/>
</dbReference>
<keyword evidence="1" id="KW-0472">Membrane</keyword>
<dbReference type="Pfam" id="PF12680">
    <property type="entry name" value="SnoaL_2"/>
    <property type="match status" value="1"/>
</dbReference>
<name>A0A399EI50_9DEIN</name>
<organism evidence="3 4">
    <name type="scientific">Calidithermus terrae</name>
    <dbReference type="NCBI Taxonomy" id="1408545"/>
    <lineage>
        <taxon>Bacteria</taxon>
        <taxon>Thermotogati</taxon>
        <taxon>Deinococcota</taxon>
        <taxon>Deinococci</taxon>
        <taxon>Thermales</taxon>
        <taxon>Thermaceae</taxon>
        <taxon>Calidithermus</taxon>
    </lineage>
</organism>
<evidence type="ECO:0000313" key="3">
    <source>
        <dbReference type="EMBL" id="RIH82002.1"/>
    </source>
</evidence>
<evidence type="ECO:0000313" key="4">
    <source>
        <dbReference type="Proteomes" id="UP000265715"/>
    </source>
</evidence>
<comment type="caution">
    <text evidence="3">The sequence shown here is derived from an EMBL/GenBank/DDBJ whole genome shotgun (WGS) entry which is preliminary data.</text>
</comment>
<dbReference type="SUPFAM" id="SSF54427">
    <property type="entry name" value="NTF2-like"/>
    <property type="match status" value="1"/>
</dbReference>
<feature type="transmembrane region" description="Helical" evidence="1">
    <location>
        <begin position="12"/>
        <end position="29"/>
    </location>
</feature>